<sequence>MGVVENTLSEISCLESYPLVLLLGRSLMTPGFNRKPFACELLHFALSRTILINRRDVVWPLGDFCGVEGCLRCVSVLTLHDEGVSRRG</sequence>
<name>A0AAV4U626_CAEEX</name>
<dbReference type="AlphaFoldDB" id="A0AAV4U626"/>
<comment type="caution">
    <text evidence="1">The sequence shown here is derived from an EMBL/GenBank/DDBJ whole genome shotgun (WGS) entry which is preliminary data.</text>
</comment>
<proteinExistence type="predicted"/>
<organism evidence="1 2">
    <name type="scientific">Caerostris extrusa</name>
    <name type="common">Bark spider</name>
    <name type="synonym">Caerostris bankana</name>
    <dbReference type="NCBI Taxonomy" id="172846"/>
    <lineage>
        <taxon>Eukaryota</taxon>
        <taxon>Metazoa</taxon>
        <taxon>Ecdysozoa</taxon>
        <taxon>Arthropoda</taxon>
        <taxon>Chelicerata</taxon>
        <taxon>Arachnida</taxon>
        <taxon>Araneae</taxon>
        <taxon>Araneomorphae</taxon>
        <taxon>Entelegynae</taxon>
        <taxon>Araneoidea</taxon>
        <taxon>Araneidae</taxon>
        <taxon>Caerostris</taxon>
    </lineage>
</organism>
<evidence type="ECO:0000313" key="2">
    <source>
        <dbReference type="Proteomes" id="UP001054945"/>
    </source>
</evidence>
<reference evidence="1 2" key="1">
    <citation type="submission" date="2021-06" db="EMBL/GenBank/DDBJ databases">
        <title>Caerostris extrusa draft genome.</title>
        <authorList>
            <person name="Kono N."/>
            <person name="Arakawa K."/>
        </authorList>
    </citation>
    <scope>NUCLEOTIDE SEQUENCE [LARGE SCALE GENOMIC DNA]</scope>
</reference>
<evidence type="ECO:0000313" key="1">
    <source>
        <dbReference type="EMBL" id="GIY53161.1"/>
    </source>
</evidence>
<accession>A0AAV4U626</accession>
<protein>
    <submittedName>
        <fullName evidence="1">Uncharacterized protein</fullName>
    </submittedName>
</protein>
<keyword evidence="2" id="KW-1185">Reference proteome</keyword>
<dbReference type="EMBL" id="BPLR01012326">
    <property type="protein sequence ID" value="GIY53161.1"/>
    <property type="molecule type" value="Genomic_DNA"/>
</dbReference>
<dbReference type="Proteomes" id="UP001054945">
    <property type="component" value="Unassembled WGS sequence"/>
</dbReference>
<gene>
    <name evidence="1" type="ORF">CEXT_29831</name>
</gene>